<reference evidence="2" key="1">
    <citation type="submission" date="2021-05" db="EMBL/GenBank/DDBJ databases">
        <authorList>
            <person name="Alioto T."/>
            <person name="Alioto T."/>
            <person name="Gomez Garrido J."/>
        </authorList>
    </citation>
    <scope>NUCLEOTIDE SEQUENCE</scope>
</reference>
<feature type="compositionally biased region" description="Polar residues" evidence="1">
    <location>
        <begin position="68"/>
        <end position="80"/>
    </location>
</feature>
<feature type="compositionally biased region" description="Basic and acidic residues" evidence="1">
    <location>
        <begin position="35"/>
        <end position="50"/>
    </location>
</feature>
<sequence>MDFSGTAPLHGSQYHNQQLSGPGYSGTETDGAYSQEERGRSRGRRRDFFRTIKNRLARSRTRSKSMDDPNQSDSTANQSDLDPYRRSASADRTRDPSAHSTVGPLREGSARSSLSEASGVSGASTRTYYNEASTLVLETLENGVKKTLPHSTIPRTEEQME</sequence>
<feature type="compositionally biased region" description="Basic residues" evidence="1">
    <location>
        <begin position="51"/>
        <end position="63"/>
    </location>
</feature>
<feature type="compositionally biased region" description="Basic and acidic residues" evidence="1">
    <location>
        <begin position="82"/>
        <end position="97"/>
    </location>
</feature>
<protein>
    <submittedName>
        <fullName evidence="2">Uncharacterized protein</fullName>
    </submittedName>
</protein>
<dbReference type="AlphaFoldDB" id="A0A8D9EX06"/>
<feature type="region of interest" description="Disordered" evidence="1">
    <location>
        <begin position="1"/>
        <end position="127"/>
    </location>
</feature>
<evidence type="ECO:0000313" key="2">
    <source>
        <dbReference type="EMBL" id="CAG6769061.1"/>
    </source>
</evidence>
<dbReference type="EMBL" id="HBUF01578091">
    <property type="protein sequence ID" value="CAG6769061.1"/>
    <property type="molecule type" value="Transcribed_RNA"/>
</dbReference>
<proteinExistence type="predicted"/>
<evidence type="ECO:0000256" key="1">
    <source>
        <dbReference type="SAM" id="MobiDB-lite"/>
    </source>
</evidence>
<name>A0A8D9EX06_9HEMI</name>
<accession>A0A8D9EX06</accession>
<feature type="compositionally biased region" description="Polar residues" evidence="1">
    <location>
        <begin position="110"/>
        <end position="127"/>
    </location>
</feature>
<organism evidence="2">
    <name type="scientific">Cacopsylla melanoneura</name>
    <dbReference type="NCBI Taxonomy" id="428564"/>
    <lineage>
        <taxon>Eukaryota</taxon>
        <taxon>Metazoa</taxon>
        <taxon>Ecdysozoa</taxon>
        <taxon>Arthropoda</taxon>
        <taxon>Hexapoda</taxon>
        <taxon>Insecta</taxon>
        <taxon>Pterygota</taxon>
        <taxon>Neoptera</taxon>
        <taxon>Paraneoptera</taxon>
        <taxon>Hemiptera</taxon>
        <taxon>Sternorrhyncha</taxon>
        <taxon>Psylloidea</taxon>
        <taxon>Psyllidae</taxon>
        <taxon>Psyllinae</taxon>
        <taxon>Cacopsylla</taxon>
    </lineage>
</organism>